<protein>
    <submittedName>
        <fullName evidence="3">Uncharacterized protein</fullName>
    </submittedName>
</protein>
<evidence type="ECO:0000256" key="1">
    <source>
        <dbReference type="SAM" id="MobiDB-lite"/>
    </source>
</evidence>
<feature type="compositionally biased region" description="Low complexity" evidence="1">
    <location>
        <begin position="121"/>
        <end position="137"/>
    </location>
</feature>
<evidence type="ECO:0000256" key="2">
    <source>
        <dbReference type="SAM" id="Phobius"/>
    </source>
</evidence>
<evidence type="ECO:0000313" key="4">
    <source>
        <dbReference type="Proteomes" id="UP000612055"/>
    </source>
</evidence>
<reference evidence="3" key="1">
    <citation type="journal article" date="2020" name="bioRxiv">
        <title>Comparative genomics of Chlamydomonas.</title>
        <authorList>
            <person name="Craig R.J."/>
            <person name="Hasan A.R."/>
            <person name="Ness R.W."/>
            <person name="Keightley P.D."/>
        </authorList>
    </citation>
    <scope>NUCLEOTIDE SEQUENCE</scope>
    <source>
        <strain evidence="3">CCAP 11/70</strain>
    </source>
</reference>
<keyword evidence="4" id="KW-1185">Reference proteome</keyword>
<evidence type="ECO:0000313" key="3">
    <source>
        <dbReference type="EMBL" id="KAG2499796.1"/>
    </source>
</evidence>
<feature type="compositionally biased region" description="Low complexity" evidence="1">
    <location>
        <begin position="1"/>
        <end position="45"/>
    </location>
</feature>
<feature type="transmembrane region" description="Helical" evidence="2">
    <location>
        <begin position="255"/>
        <end position="277"/>
    </location>
</feature>
<feature type="compositionally biased region" description="Low complexity" evidence="1">
    <location>
        <begin position="80"/>
        <end position="90"/>
    </location>
</feature>
<dbReference type="Proteomes" id="UP000612055">
    <property type="component" value="Unassembled WGS sequence"/>
</dbReference>
<comment type="caution">
    <text evidence="3">The sequence shown here is derived from an EMBL/GenBank/DDBJ whole genome shotgun (WGS) entry which is preliminary data.</text>
</comment>
<organism evidence="3 4">
    <name type="scientific">Edaphochlamys debaryana</name>
    <dbReference type="NCBI Taxonomy" id="47281"/>
    <lineage>
        <taxon>Eukaryota</taxon>
        <taxon>Viridiplantae</taxon>
        <taxon>Chlorophyta</taxon>
        <taxon>core chlorophytes</taxon>
        <taxon>Chlorophyceae</taxon>
        <taxon>CS clade</taxon>
        <taxon>Chlamydomonadales</taxon>
        <taxon>Chlamydomonadales incertae sedis</taxon>
        <taxon>Edaphochlamys</taxon>
    </lineage>
</organism>
<name>A0A836C454_9CHLO</name>
<accession>A0A836C454</accession>
<feature type="transmembrane region" description="Helical" evidence="2">
    <location>
        <begin position="228"/>
        <end position="248"/>
    </location>
</feature>
<sequence>MASLRSLSAAAGPRLAARRPLLAALPRATTTQRRSPPQRQRSTAPAQAAGGDPTPLPSSGGAGGGGDAEQQPSEPPSERPTGGAAAPGTACSKLVRNPGGSVGGWRRLRPKADRPSPVPAAPSADAAATPAGGSSPAAPAPEPAPAAEYVLPRRCVSLAFHLLAGAFAARIGVDIVVATLVSLVFVMIAAWMVWEELRPNPVRETLIGGLALGVGAALTALTKSGWGALWAAALCLACSVLALLWDWLWPRHRKLLALLALYALPCLVCLGAGALIASHS</sequence>
<keyword evidence="2" id="KW-0812">Transmembrane</keyword>
<feature type="region of interest" description="Disordered" evidence="1">
    <location>
        <begin position="1"/>
        <end position="144"/>
    </location>
</feature>
<proteinExistence type="predicted"/>
<dbReference type="AlphaFoldDB" id="A0A836C454"/>
<keyword evidence="2" id="KW-0472">Membrane</keyword>
<feature type="transmembrane region" description="Helical" evidence="2">
    <location>
        <begin position="175"/>
        <end position="194"/>
    </location>
</feature>
<feature type="transmembrane region" description="Helical" evidence="2">
    <location>
        <begin position="206"/>
        <end position="222"/>
    </location>
</feature>
<keyword evidence="2" id="KW-1133">Transmembrane helix</keyword>
<gene>
    <name evidence="3" type="ORF">HYH03_002092</name>
</gene>
<dbReference type="EMBL" id="JAEHOE010000005">
    <property type="protein sequence ID" value="KAG2499796.1"/>
    <property type="molecule type" value="Genomic_DNA"/>
</dbReference>